<dbReference type="Pfam" id="PF00135">
    <property type="entry name" value="COesterase"/>
    <property type="match status" value="2"/>
</dbReference>
<feature type="domain" description="Carboxylesterase type B" evidence="4">
    <location>
        <begin position="366"/>
        <end position="464"/>
    </location>
</feature>
<dbReference type="InterPro" id="IPR002018">
    <property type="entry name" value="CarbesteraseB"/>
</dbReference>
<dbReference type="GO" id="GO:0016787">
    <property type="term" value="F:hydrolase activity"/>
    <property type="evidence" value="ECO:0007669"/>
    <property type="project" value="UniProtKB-KW"/>
</dbReference>
<evidence type="ECO:0000256" key="3">
    <source>
        <dbReference type="RuleBase" id="RU361235"/>
    </source>
</evidence>
<feature type="domain" description="Carboxylesterase type B" evidence="4">
    <location>
        <begin position="8"/>
        <end position="255"/>
    </location>
</feature>
<dbReference type="SUPFAM" id="SSF53474">
    <property type="entry name" value="alpha/beta-Hydrolases"/>
    <property type="match status" value="1"/>
</dbReference>
<comment type="similarity">
    <text evidence="1 3">Belongs to the type-B carboxylesterase/lipase family.</text>
</comment>
<dbReference type="InterPro" id="IPR029058">
    <property type="entry name" value="AB_hydrolase_fold"/>
</dbReference>
<comment type="caution">
    <text evidence="5">The sequence shown here is derived from an EMBL/GenBank/DDBJ whole genome shotgun (WGS) entry which is preliminary data.</text>
</comment>
<proteinExistence type="inferred from homology"/>
<accession>A0A7W9IBB1</accession>
<dbReference type="RefSeq" id="WP_184546082.1">
    <property type="nucleotide sequence ID" value="NZ_JACHMP010000001.1"/>
</dbReference>
<evidence type="ECO:0000259" key="4">
    <source>
        <dbReference type="Pfam" id="PF00135"/>
    </source>
</evidence>
<gene>
    <name evidence="5" type="ORF">F4562_000148</name>
</gene>
<dbReference type="InterPro" id="IPR050309">
    <property type="entry name" value="Type-B_Carboxylest/Lipase"/>
</dbReference>
<dbReference type="InterPro" id="IPR019826">
    <property type="entry name" value="Carboxylesterase_B_AS"/>
</dbReference>
<keyword evidence="2 3" id="KW-0378">Hydrolase</keyword>
<dbReference type="Gene3D" id="3.40.50.1820">
    <property type="entry name" value="alpha/beta hydrolase"/>
    <property type="match status" value="1"/>
</dbReference>
<reference evidence="5 6" key="1">
    <citation type="submission" date="2020-08" db="EMBL/GenBank/DDBJ databases">
        <title>Sequencing the genomes of 1000 actinobacteria strains.</title>
        <authorList>
            <person name="Klenk H.-P."/>
        </authorList>
    </citation>
    <scope>NUCLEOTIDE SEQUENCE [LARGE SCALE GENOMIC DNA]</scope>
    <source>
        <strain evidence="5 6">DSM 46887</strain>
    </source>
</reference>
<dbReference type="PANTHER" id="PTHR11559">
    <property type="entry name" value="CARBOXYLESTERASE"/>
    <property type="match status" value="1"/>
</dbReference>
<name>A0A7W9IBB1_9ACTN</name>
<organism evidence="5 6">
    <name type="scientific">Streptosporangium becharense</name>
    <dbReference type="NCBI Taxonomy" id="1816182"/>
    <lineage>
        <taxon>Bacteria</taxon>
        <taxon>Bacillati</taxon>
        <taxon>Actinomycetota</taxon>
        <taxon>Actinomycetes</taxon>
        <taxon>Streptosporangiales</taxon>
        <taxon>Streptosporangiaceae</taxon>
        <taxon>Streptosporangium</taxon>
    </lineage>
</organism>
<protein>
    <recommendedName>
        <fullName evidence="3">Carboxylic ester hydrolase</fullName>
        <ecNumber evidence="3">3.1.1.-</ecNumber>
    </recommendedName>
</protein>
<dbReference type="EMBL" id="JACHMP010000001">
    <property type="protein sequence ID" value="MBB5817086.1"/>
    <property type="molecule type" value="Genomic_DNA"/>
</dbReference>
<dbReference type="EC" id="3.1.1.-" evidence="3"/>
<evidence type="ECO:0000313" key="6">
    <source>
        <dbReference type="Proteomes" id="UP000540685"/>
    </source>
</evidence>
<evidence type="ECO:0000256" key="2">
    <source>
        <dbReference type="ARBA" id="ARBA00022801"/>
    </source>
</evidence>
<sequence length="504" mass="54334">MTADTTMEITLPVGRVRGVRRHGWSEFRGIPYAAPPVGTRRFRSPQPHGAWSDVLDATRFGPVCPQEFDAIDAAMGADDQPQSEAGCLTLSVWRPEQAASGSGLPVMVWIHGGALSSGASSWPQYDGRAFARDGIVFVGVNYRLHALGFLDFGRFGADDGRPTTNLGLQDAELALRWVRANIAAFGGDPENITIFGESAGGAMVNGLVASPTARGLFRRAVMQSGTCVRLIEHEAAGQITRNACRLLGVAPDDRAALQAVPVRELVGLVGIPGLLEGVDTPVTFPWLFTRDPAGLDLDGLEAVDAGRADGLELILGWTADEYRLRRLTRAPDGLPEDLSPLGDLTGALLAAHARHRPELDPVELSEAVLNHQHFYAPALRIADAHARRGGSVHLYEFRWRSPVLGGRLGSCHALEIPFVFDRAVAPAFHGPLPLPARLVEVMHGSWAAFARDGNPSVPGLVWPAHRPGSRFTAVFDTDSRVVEDLHPDLAALWERARPEQIGIQ</sequence>
<dbReference type="AlphaFoldDB" id="A0A7W9IBB1"/>
<keyword evidence="6" id="KW-1185">Reference proteome</keyword>
<dbReference type="PROSITE" id="PS00122">
    <property type="entry name" value="CARBOXYLESTERASE_B_1"/>
    <property type="match status" value="1"/>
</dbReference>
<evidence type="ECO:0000313" key="5">
    <source>
        <dbReference type="EMBL" id="MBB5817086.1"/>
    </source>
</evidence>
<evidence type="ECO:0000256" key="1">
    <source>
        <dbReference type="ARBA" id="ARBA00005964"/>
    </source>
</evidence>
<dbReference type="Proteomes" id="UP000540685">
    <property type="component" value="Unassembled WGS sequence"/>
</dbReference>